<evidence type="ECO:0000256" key="1">
    <source>
        <dbReference type="SAM" id="MobiDB-lite"/>
    </source>
</evidence>
<name>A0A381WRZ4_9ZZZZ</name>
<accession>A0A381WRZ4</accession>
<dbReference type="AlphaFoldDB" id="A0A381WRZ4"/>
<evidence type="ECO:0000313" key="2">
    <source>
        <dbReference type="EMBL" id="SVA54687.1"/>
    </source>
</evidence>
<gene>
    <name evidence="2" type="ORF">METZ01_LOCUS107541</name>
</gene>
<feature type="region of interest" description="Disordered" evidence="1">
    <location>
        <begin position="13"/>
        <end position="73"/>
    </location>
</feature>
<feature type="compositionally biased region" description="Basic and acidic residues" evidence="1">
    <location>
        <begin position="14"/>
        <end position="27"/>
    </location>
</feature>
<organism evidence="2">
    <name type="scientific">marine metagenome</name>
    <dbReference type="NCBI Taxonomy" id="408172"/>
    <lineage>
        <taxon>unclassified sequences</taxon>
        <taxon>metagenomes</taxon>
        <taxon>ecological metagenomes</taxon>
    </lineage>
</organism>
<dbReference type="EMBL" id="UINC01012533">
    <property type="protein sequence ID" value="SVA54687.1"/>
    <property type="molecule type" value="Genomic_DNA"/>
</dbReference>
<sequence>MAAVGSLLVWLVSRPRERTNDPHEFRNTLKSLSRGHHDYRQTGSSGSGGMRMLPKEDRGGSSGGGEDRNERRG</sequence>
<protein>
    <submittedName>
        <fullName evidence="2">Uncharacterized protein</fullName>
    </submittedName>
</protein>
<reference evidence="2" key="1">
    <citation type="submission" date="2018-05" db="EMBL/GenBank/DDBJ databases">
        <authorList>
            <person name="Lanie J.A."/>
            <person name="Ng W.-L."/>
            <person name="Kazmierczak K.M."/>
            <person name="Andrzejewski T.M."/>
            <person name="Davidsen T.M."/>
            <person name="Wayne K.J."/>
            <person name="Tettelin H."/>
            <person name="Glass J.I."/>
            <person name="Rusch D."/>
            <person name="Podicherti R."/>
            <person name="Tsui H.-C.T."/>
            <person name="Winkler M.E."/>
        </authorList>
    </citation>
    <scope>NUCLEOTIDE SEQUENCE</scope>
</reference>
<proteinExistence type="predicted"/>
<feature type="compositionally biased region" description="Basic and acidic residues" evidence="1">
    <location>
        <begin position="53"/>
        <end position="73"/>
    </location>
</feature>